<dbReference type="Pfam" id="PF12363">
    <property type="entry name" value="Phage_TAC_12"/>
    <property type="match status" value="1"/>
</dbReference>
<dbReference type="InterPro" id="IPR024410">
    <property type="entry name" value="Phage_TAC_12"/>
</dbReference>
<sequence length="148" mass="16970">MEFKIGPKSYEIKFNYNAMFKANKEYSDIDKAGNSMNNGAANLFMRLISNDDTVLFDILKLYVDKKVTDERVLDAVDALTDGGKKIDEIHTELVEELKNSGFFSRAIESYKKTIEDGLEMLKKKDQTEDNENNIMAVERQLTLLNENL</sequence>
<reference evidence="1 2" key="1">
    <citation type="submission" date="2016-10" db="EMBL/GenBank/DDBJ databases">
        <title>The whole genome sequencing and assembly of L. cotyniformis subsp. torquens DSM 20004 strain.</title>
        <authorList>
            <person name="Park M.-K."/>
            <person name="Lee Y.-J."/>
            <person name="Yi H."/>
            <person name="Bahn Y.-S."/>
            <person name="Kim J.F."/>
            <person name="Lee D.-W."/>
        </authorList>
    </citation>
    <scope>NUCLEOTIDE SEQUENCE [LARGE SCALE GENOMIC DNA]</scope>
    <source>
        <strain evidence="1 2">DSM 20004</strain>
    </source>
</reference>
<proteinExistence type="predicted"/>
<dbReference type="Proteomes" id="UP000223559">
    <property type="component" value="Chromosome"/>
</dbReference>
<dbReference type="OrthoDB" id="2218843at2"/>
<dbReference type="EMBL" id="CP017697">
    <property type="protein sequence ID" value="ATO43328.1"/>
    <property type="molecule type" value="Genomic_DNA"/>
</dbReference>
<name>A0A2D1KMI6_9LACO</name>
<evidence type="ECO:0000313" key="2">
    <source>
        <dbReference type="Proteomes" id="UP000223559"/>
    </source>
</evidence>
<dbReference type="RefSeq" id="WP_010013067.1">
    <property type="nucleotide sequence ID" value="NZ_AEOS01000104.1"/>
</dbReference>
<protein>
    <submittedName>
        <fullName evidence="1">Uncharacterized protein</fullName>
    </submittedName>
</protein>
<evidence type="ECO:0000313" key="1">
    <source>
        <dbReference type="EMBL" id="ATO43328.1"/>
    </source>
</evidence>
<keyword evidence="2" id="KW-1185">Reference proteome</keyword>
<gene>
    <name evidence="1" type="ORF">LC20004_05145</name>
</gene>
<dbReference type="KEGG" id="lcy:LC20004_05145"/>
<organism evidence="1 2">
    <name type="scientific">Loigolactobacillus coryniformis subsp. torquens DSM 20004 = KCTC 3535</name>
    <dbReference type="NCBI Taxonomy" id="1423822"/>
    <lineage>
        <taxon>Bacteria</taxon>
        <taxon>Bacillati</taxon>
        <taxon>Bacillota</taxon>
        <taxon>Bacilli</taxon>
        <taxon>Lactobacillales</taxon>
        <taxon>Lactobacillaceae</taxon>
        <taxon>Loigolactobacillus</taxon>
    </lineage>
</organism>
<accession>A0A2D1KMI6</accession>
<dbReference type="AlphaFoldDB" id="A0A2D1KMI6"/>